<feature type="domain" description="MmgE/PrpD N-terminal" evidence="2">
    <location>
        <begin position="5"/>
        <end position="241"/>
    </location>
</feature>
<dbReference type="AlphaFoldDB" id="A0A4R5VFM3"/>
<feature type="domain" description="MmgE/PrpD C-terminal" evidence="3">
    <location>
        <begin position="265"/>
        <end position="417"/>
    </location>
</feature>
<accession>A0A4R5VFM3</accession>
<evidence type="ECO:0000259" key="2">
    <source>
        <dbReference type="Pfam" id="PF03972"/>
    </source>
</evidence>
<dbReference type="PANTHER" id="PTHR16943:SF8">
    <property type="entry name" value="2-METHYLCITRATE DEHYDRATASE"/>
    <property type="match status" value="1"/>
</dbReference>
<keyword evidence="5" id="KW-1185">Reference proteome</keyword>
<comment type="similarity">
    <text evidence="1">Belongs to the PrpD family.</text>
</comment>
<name>A0A4R5VFM3_9RHOB</name>
<proteinExistence type="inferred from homology"/>
<dbReference type="OrthoDB" id="9795089at2"/>
<dbReference type="PANTHER" id="PTHR16943">
    <property type="entry name" value="2-METHYLCITRATE DEHYDRATASE-RELATED"/>
    <property type="match status" value="1"/>
</dbReference>
<evidence type="ECO:0000259" key="3">
    <source>
        <dbReference type="Pfam" id="PF19305"/>
    </source>
</evidence>
<dbReference type="InterPro" id="IPR036148">
    <property type="entry name" value="MmgE/PrpD_sf"/>
</dbReference>
<evidence type="ECO:0000313" key="5">
    <source>
        <dbReference type="Proteomes" id="UP000295301"/>
    </source>
</evidence>
<dbReference type="GO" id="GO:0016829">
    <property type="term" value="F:lyase activity"/>
    <property type="evidence" value="ECO:0007669"/>
    <property type="project" value="InterPro"/>
</dbReference>
<dbReference type="SUPFAM" id="SSF103378">
    <property type="entry name" value="2-methylcitrate dehydratase PrpD"/>
    <property type="match status" value="1"/>
</dbReference>
<dbReference type="InterPro" id="IPR042183">
    <property type="entry name" value="MmgE/PrpD_sf_1"/>
</dbReference>
<dbReference type="InterPro" id="IPR045336">
    <property type="entry name" value="MmgE_PrpD_N"/>
</dbReference>
<dbReference type="InterPro" id="IPR005656">
    <property type="entry name" value="MmgE_PrpD"/>
</dbReference>
<organism evidence="4 5">
    <name type="scientific">Antarcticimicrobium luteum</name>
    <dbReference type="NCBI Taxonomy" id="2547397"/>
    <lineage>
        <taxon>Bacteria</taxon>
        <taxon>Pseudomonadati</taxon>
        <taxon>Pseudomonadota</taxon>
        <taxon>Alphaproteobacteria</taxon>
        <taxon>Rhodobacterales</taxon>
        <taxon>Paracoccaceae</taxon>
        <taxon>Antarcticimicrobium</taxon>
    </lineage>
</organism>
<protein>
    <submittedName>
        <fullName evidence="4">MmgE/PrpD family protein</fullName>
    </submittedName>
</protein>
<sequence>MDAIEHLADHVIATRHADLSKETRAAARRLILDTMGVGLAGSAGQWAGDLSGAGDAWGRGGPARVFGRAGRYPAGLAALMNAYCVHNSEFDCLHEDAVVHALTAILPAALAAAEQRGGISGARLIEAVVAGVDVAAAIGLAGTAPMKFFRPAVIGGFGAAAAVGKIAGLDREGLINAFGAQYAQSGGSMQAHEEGTMLLALQIGFNARAAVEAVDLAGAGLRATQHTLEGRFGYFNLFEDAVDLAPVLAALPQVRRIEEVVEKPFPTGRATHGAIEAAMRLLARRPAAPVELRRIAVTVSPVAFTLVGRPARSDMPANYARLCLSYSVARCLLDGRVGVDHFTPAALAEAEPLALAAQIEVDTFDMAEPSAFGPSRVVLDYADGTTAQETVGQALGHPGNPVTDAQRLDKFRANCRAAAIPLSEDQASALADGIAALDRLDDVRNLMDLACPQAG</sequence>
<dbReference type="Gene3D" id="3.30.1330.120">
    <property type="entry name" value="2-methylcitrate dehydratase PrpD"/>
    <property type="match status" value="1"/>
</dbReference>
<dbReference type="Pfam" id="PF19305">
    <property type="entry name" value="MmgE_PrpD_C"/>
    <property type="match status" value="1"/>
</dbReference>
<dbReference type="InterPro" id="IPR042188">
    <property type="entry name" value="MmgE/PrpD_sf_2"/>
</dbReference>
<dbReference type="Proteomes" id="UP000295301">
    <property type="component" value="Unassembled WGS sequence"/>
</dbReference>
<dbReference type="InterPro" id="IPR045337">
    <property type="entry name" value="MmgE_PrpD_C"/>
</dbReference>
<gene>
    <name evidence="4" type="ORF">E1832_03390</name>
</gene>
<evidence type="ECO:0000256" key="1">
    <source>
        <dbReference type="ARBA" id="ARBA00006174"/>
    </source>
</evidence>
<comment type="caution">
    <text evidence="4">The sequence shown here is derived from an EMBL/GenBank/DDBJ whole genome shotgun (WGS) entry which is preliminary data.</text>
</comment>
<reference evidence="4 5" key="1">
    <citation type="submission" date="2019-03" db="EMBL/GenBank/DDBJ databases">
        <title>Ruegeria lutea sp. nov., a novel strain, isolated from marine sediment, the Masan Bay, South Korea.</title>
        <authorList>
            <person name="Kim J."/>
            <person name="Kim D.-Y."/>
            <person name="Lee S.-S."/>
        </authorList>
    </citation>
    <scope>NUCLEOTIDE SEQUENCE [LARGE SCALE GENOMIC DNA]</scope>
    <source>
        <strain evidence="4 5">318-1</strain>
    </source>
</reference>
<dbReference type="Gene3D" id="1.10.4100.10">
    <property type="entry name" value="2-methylcitrate dehydratase PrpD"/>
    <property type="match status" value="1"/>
</dbReference>
<dbReference type="Pfam" id="PF03972">
    <property type="entry name" value="MmgE_PrpD_N"/>
    <property type="match status" value="1"/>
</dbReference>
<dbReference type="EMBL" id="SMUV01000047">
    <property type="protein sequence ID" value="TDK51355.1"/>
    <property type="molecule type" value="Genomic_DNA"/>
</dbReference>
<evidence type="ECO:0000313" key="4">
    <source>
        <dbReference type="EMBL" id="TDK51355.1"/>
    </source>
</evidence>
<dbReference type="RefSeq" id="WP_133358328.1">
    <property type="nucleotide sequence ID" value="NZ_SMUV01000047.1"/>
</dbReference>